<evidence type="ECO:0000256" key="1">
    <source>
        <dbReference type="ARBA" id="ARBA00004123"/>
    </source>
</evidence>
<reference evidence="10" key="1">
    <citation type="submission" date="2016-07" db="EMBL/GenBank/DDBJ databases">
        <authorList>
            <person name="Bretaudeau A."/>
        </authorList>
    </citation>
    <scope>NUCLEOTIDE SEQUENCE</scope>
    <source>
        <strain evidence="10">Rice</strain>
        <tissue evidence="10">Whole body</tissue>
    </source>
</reference>
<feature type="domain" description="C2H2-type" evidence="9">
    <location>
        <begin position="13"/>
        <end position="41"/>
    </location>
</feature>
<dbReference type="InterPro" id="IPR013087">
    <property type="entry name" value="Znf_C2H2_type"/>
</dbReference>
<dbReference type="SUPFAM" id="SSF57903">
    <property type="entry name" value="FYVE/PHD zinc finger"/>
    <property type="match status" value="2"/>
</dbReference>
<dbReference type="SMART" id="SM00249">
    <property type="entry name" value="PHD"/>
    <property type="match status" value="2"/>
</dbReference>
<dbReference type="InterPro" id="IPR019787">
    <property type="entry name" value="Znf_PHD-finger"/>
</dbReference>
<keyword evidence="4 7" id="KW-0863">Zinc-finger</keyword>
<evidence type="ECO:0000256" key="6">
    <source>
        <dbReference type="ARBA" id="ARBA00023242"/>
    </source>
</evidence>
<dbReference type="InterPro" id="IPR001965">
    <property type="entry name" value="Znf_PHD"/>
</dbReference>
<dbReference type="InterPro" id="IPR028651">
    <property type="entry name" value="ING_fam"/>
</dbReference>
<dbReference type="PANTHER" id="PTHR10333">
    <property type="entry name" value="INHIBITOR OF GROWTH PROTEIN"/>
    <property type="match status" value="1"/>
</dbReference>
<keyword evidence="5" id="KW-0862">Zinc</keyword>
<dbReference type="PROSITE" id="PS01359">
    <property type="entry name" value="ZF_PHD_1"/>
    <property type="match status" value="1"/>
</dbReference>
<feature type="domain" description="C2H2-type" evidence="9">
    <location>
        <begin position="148"/>
        <end position="176"/>
    </location>
</feature>
<dbReference type="GO" id="GO:0005634">
    <property type="term" value="C:nucleus"/>
    <property type="evidence" value="ECO:0007669"/>
    <property type="project" value="UniProtKB-SubCell"/>
</dbReference>
<dbReference type="PROSITE" id="PS00028">
    <property type="entry name" value="ZINC_FINGER_C2H2_1"/>
    <property type="match status" value="2"/>
</dbReference>
<comment type="similarity">
    <text evidence="2">Belongs to the ING family.</text>
</comment>
<dbReference type="PROSITE" id="PS50157">
    <property type="entry name" value="ZINC_FINGER_C2H2_2"/>
    <property type="match status" value="2"/>
</dbReference>
<comment type="subcellular location">
    <subcellularLocation>
        <location evidence="1">Nucleus</location>
    </subcellularLocation>
</comment>
<evidence type="ECO:0000256" key="7">
    <source>
        <dbReference type="PROSITE-ProRule" id="PRU00042"/>
    </source>
</evidence>
<evidence type="ECO:0000259" key="9">
    <source>
        <dbReference type="PROSITE" id="PS50157"/>
    </source>
</evidence>
<dbReference type="EMBL" id="ODYU01008844">
    <property type="protein sequence ID" value="SOQ52797.1"/>
    <property type="molecule type" value="Genomic_DNA"/>
</dbReference>
<evidence type="ECO:0000259" key="8">
    <source>
        <dbReference type="PROSITE" id="PS50016"/>
    </source>
</evidence>
<evidence type="ECO:0000256" key="2">
    <source>
        <dbReference type="ARBA" id="ARBA00010210"/>
    </source>
</evidence>
<protein>
    <submittedName>
        <fullName evidence="10">SFRICE_015150</fullName>
    </submittedName>
</protein>
<evidence type="ECO:0000313" key="10">
    <source>
        <dbReference type="EMBL" id="SOQ52797.1"/>
    </source>
</evidence>
<dbReference type="GO" id="GO:0008270">
    <property type="term" value="F:zinc ion binding"/>
    <property type="evidence" value="ECO:0007669"/>
    <property type="project" value="UniProtKB-KW"/>
</dbReference>
<feature type="domain" description="PHD-type" evidence="8">
    <location>
        <begin position="217"/>
        <end position="267"/>
    </location>
</feature>
<dbReference type="AlphaFoldDB" id="A0A2H1WID5"/>
<gene>
    <name evidence="10" type="ORF">SFRICE_015150</name>
</gene>
<accession>A0A2H1WID5</accession>
<evidence type="ECO:0000256" key="3">
    <source>
        <dbReference type="ARBA" id="ARBA00022723"/>
    </source>
</evidence>
<dbReference type="PROSITE" id="PS50016">
    <property type="entry name" value="ZF_PHD_2"/>
    <property type="match status" value="2"/>
</dbReference>
<organism evidence="10">
    <name type="scientific">Spodoptera frugiperda</name>
    <name type="common">Fall armyworm</name>
    <dbReference type="NCBI Taxonomy" id="7108"/>
    <lineage>
        <taxon>Eukaryota</taxon>
        <taxon>Metazoa</taxon>
        <taxon>Ecdysozoa</taxon>
        <taxon>Arthropoda</taxon>
        <taxon>Hexapoda</taxon>
        <taxon>Insecta</taxon>
        <taxon>Pterygota</taxon>
        <taxon>Neoptera</taxon>
        <taxon>Endopterygota</taxon>
        <taxon>Lepidoptera</taxon>
        <taxon>Glossata</taxon>
        <taxon>Ditrysia</taxon>
        <taxon>Noctuoidea</taxon>
        <taxon>Noctuidae</taxon>
        <taxon>Amphipyrinae</taxon>
        <taxon>Spodoptera</taxon>
    </lineage>
</organism>
<dbReference type="InterPro" id="IPR013083">
    <property type="entry name" value="Znf_RING/FYVE/PHD"/>
</dbReference>
<feature type="domain" description="PHD-type" evidence="8">
    <location>
        <begin position="82"/>
        <end position="132"/>
    </location>
</feature>
<dbReference type="Gene3D" id="3.30.40.10">
    <property type="entry name" value="Zinc/RING finger domain, C3HC4 (zinc finger)"/>
    <property type="match status" value="2"/>
</dbReference>
<dbReference type="InterPro" id="IPR019786">
    <property type="entry name" value="Zinc_finger_PHD-type_CS"/>
</dbReference>
<keyword evidence="6" id="KW-0539">Nucleus</keyword>
<proteinExistence type="inferred from homology"/>
<sequence length="405" mass="46775">MRTIKSATVMPKFTCGLCSRSYSNYKHLLEHMYWRHGTESFCCKQCTVKRWRFAPHLCHVLPIDVADNNMNSEGPAQETRESEYCYCGKDIPDSPMIGCDGPNCQFSWFHYTCVGVITAPKGDWFCPTCIKLKAKKGTVKSATAMPKFTCGLCSRSYSNYKHMLEHMYWRHGTESFCCKQCTVKRWRFAPHLCHVLPIDVADNNMNSEGPTQETRESEYCYCGKDIPDSPMIGCDGPNCQFSWFHYTCVGVITAPKGDWFCPTCIKLKAKKGVHPVTAELIIKKNETKIENLKAERRNTGSRTLRWLPKQYLPKFTCGLYSRSYSNYKHSSEHMYWRHGTESFWCKQCTVKRWRFAPHLCHVLPIDVTDNNMNLEGPTQETRESEFCYCGKNIPDSLIIVLKVIF</sequence>
<evidence type="ECO:0000256" key="5">
    <source>
        <dbReference type="ARBA" id="ARBA00022833"/>
    </source>
</evidence>
<dbReference type="InterPro" id="IPR011011">
    <property type="entry name" value="Znf_FYVE_PHD"/>
</dbReference>
<dbReference type="SMART" id="SM00355">
    <property type="entry name" value="ZnF_C2H2"/>
    <property type="match status" value="3"/>
</dbReference>
<name>A0A2H1WID5_SPOFR</name>
<keyword evidence="3" id="KW-0479">Metal-binding</keyword>
<evidence type="ECO:0000256" key="4">
    <source>
        <dbReference type="ARBA" id="ARBA00022771"/>
    </source>
</evidence>